<evidence type="ECO:0000256" key="1">
    <source>
        <dbReference type="SAM" id="MobiDB-lite"/>
    </source>
</evidence>
<dbReference type="Gene3D" id="2.40.70.10">
    <property type="entry name" value="Acid Proteases"/>
    <property type="match status" value="1"/>
</dbReference>
<organism evidence="3 4">
    <name type="scientific">Mikania micrantha</name>
    <name type="common">bitter vine</name>
    <dbReference type="NCBI Taxonomy" id="192012"/>
    <lineage>
        <taxon>Eukaryota</taxon>
        <taxon>Viridiplantae</taxon>
        <taxon>Streptophyta</taxon>
        <taxon>Embryophyta</taxon>
        <taxon>Tracheophyta</taxon>
        <taxon>Spermatophyta</taxon>
        <taxon>Magnoliopsida</taxon>
        <taxon>eudicotyledons</taxon>
        <taxon>Gunneridae</taxon>
        <taxon>Pentapetalae</taxon>
        <taxon>asterids</taxon>
        <taxon>campanulids</taxon>
        <taxon>Asterales</taxon>
        <taxon>Asteraceae</taxon>
        <taxon>Asteroideae</taxon>
        <taxon>Heliantheae alliance</taxon>
        <taxon>Eupatorieae</taxon>
        <taxon>Mikania</taxon>
    </lineage>
</organism>
<dbReference type="EMBL" id="SZYD01000010">
    <property type="protein sequence ID" value="KAD4982140.1"/>
    <property type="molecule type" value="Genomic_DNA"/>
</dbReference>
<accession>A0A5N6NNV7</accession>
<feature type="domain" description="Reverse transcriptase" evidence="2">
    <location>
        <begin position="692"/>
        <end position="848"/>
    </location>
</feature>
<dbReference type="PANTHER" id="PTHR24559:SF444">
    <property type="entry name" value="REVERSE TRANSCRIPTASE DOMAIN-CONTAINING PROTEIN"/>
    <property type="match status" value="1"/>
</dbReference>
<dbReference type="InterPro" id="IPR000477">
    <property type="entry name" value="RT_dom"/>
</dbReference>
<dbReference type="InterPro" id="IPR053134">
    <property type="entry name" value="RNA-dir_DNA_polymerase"/>
</dbReference>
<dbReference type="PANTHER" id="PTHR24559">
    <property type="entry name" value="TRANSPOSON TY3-I GAG-POL POLYPROTEIN"/>
    <property type="match status" value="1"/>
</dbReference>
<dbReference type="Gene3D" id="3.10.10.10">
    <property type="entry name" value="HIV Type 1 Reverse Transcriptase, subunit A, domain 1"/>
    <property type="match status" value="1"/>
</dbReference>
<dbReference type="InterPro" id="IPR021109">
    <property type="entry name" value="Peptidase_aspartic_dom_sf"/>
</dbReference>
<dbReference type="OrthoDB" id="1929490at2759"/>
<comment type="caution">
    <text evidence="3">The sequence shown here is derived from an EMBL/GenBank/DDBJ whole genome shotgun (WGS) entry which is preliminary data.</text>
</comment>
<gene>
    <name evidence="3" type="ORF">E3N88_18811</name>
</gene>
<evidence type="ECO:0000313" key="3">
    <source>
        <dbReference type="EMBL" id="KAD4982140.1"/>
    </source>
</evidence>
<evidence type="ECO:0000259" key="2">
    <source>
        <dbReference type="Pfam" id="PF00078"/>
    </source>
</evidence>
<dbReference type="AlphaFoldDB" id="A0A5N6NNV7"/>
<sequence length="944" mass="106476">MARLMMPFGFGYSYSLYDDGDTFYEAWERCKDPMRKWLDSYESGDFGAKRPREAFELLEKVARKSYSQQAPRAKAPKQGVHQVDSYTALTAQLEALSNKIEQMSVNKVQSCCEICGGPHHSGECSIRDRSVHEQRSNLEDMVARLLSNSESQSQLAQKQNQYMEDRFHKHETELRNQKASMQAIENQVGQIAKLLSERQQGGLQSNNDPNPNAHVKAITLRSGKSTTAPPPLASPSSSLPSVIEEVVTEIPAEVHSRPGPASTEQAKEPVKDYTPPVPYPSRLKKQKFEEHYGKFLELFKQLHINLPFVEALAQMPKYAKFLKDILTNKKKLEELSHVTLSEECSAILQNKLPQKMNDPGSFTIPCLIGSLSFSNALADLGASINLMPYAVFEKLGVEELKPTRMSIQLADRSVKYPRGIVENLLVKIDRFVFPVDFVILDMDKDKNVPLILGRPFLATARALIDVCSGKLTLRVYDEEVTFDIGRSMRHPQSQDNSLYFIDVVDSCMSDPSHDGCVVEAFHTQLLVGEDVDPVTEGRLDEEMVALLSHDPSPQDEVFEVMDRKAEPKALPSVEDPPSVELKELPGHLEYAFLDDESQLPIIISSALTSGEKAKLLEILMEEDFKTVVQHQRRLNPNMQDVVKKEVIKLLDAGLIYPISDSPWVSPVQVVPKKGGMTVITNERNELIPTGTVTRWRVCIDYRKLNDATRKDHFPLPFIDQMLERLSGKTYYCFLDGFSGYFQIPIAPEDQEKTTFTCPYGTFAYRRMPFGLCNAHATFQRCMVAIFHDMIEDSMEVFMDDFSVFGSSFDHCLENLRKMLARCEEANLVLNWEKCHFMVKEGIVLGHKISRDGLEVDRAKIETIVKLPPPTSVSTTVRLAARPCTFADARPCGPPALPVLASFWVGTAVQVSARPNFLEQMDHPFLRFDPNDERDAPCIPMLHSL</sequence>
<dbReference type="SUPFAM" id="SSF56672">
    <property type="entry name" value="DNA/RNA polymerases"/>
    <property type="match status" value="1"/>
</dbReference>
<dbReference type="InterPro" id="IPR043128">
    <property type="entry name" value="Rev_trsase/Diguanyl_cyclase"/>
</dbReference>
<name>A0A5N6NNV7_9ASTR</name>
<protein>
    <recommendedName>
        <fullName evidence="2">Reverse transcriptase domain-containing protein</fullName>
    </recommendedName>
</protein>
<dbReference type="InterPro" id="IPR043502">
    <property type="entry name" value="DNA/RNA_pol_sf"/>
</dbReference>
<dbReference type="CDD" id="cd00303">
    <property type="entry name" value="retropepsin_like"/>
    <property type="match status" value="1"/>
</dbReference>
<feature type="region of interest" description="Disordered" evidence="1">
    <location>
        <begin position="253"/>
        <end position="278"/>
    </location>
</feature>
<dbReference type="Gene3D" id="3.30.70.270">
    <property type="match status" value="1"/>
</dbReference>
<keyword evidence="4" id="KW-1185">Reference proteome</keyword>
<dbReference type="CDD" id="cd01647">
    <property type="entry name" value="RT_LTR"/>
    <property type="match status" value="1"/>
</dbReference>
<reference evidence="3 4" key="1">
    <citation type="submission" date="2019-05" db="EMBL/GenBank/DDBJ databases">
        <title>Mikania micrantha, genome provides insights into the molecular mechanism of rapid growth.</title>
        <authorList>
            <person name="Liu B."/>
        </authorList>
    </citation>
    <scope>NUCLEOTIDE SEQUENCE [LARGE SCALE GENOMIC DNA]</scope>
    <source>
        <strain evidence="3">NLD-2019</strain>
        <tissue evidence="3">Leaf</tissue>
    </source>
</reference>
<dbReference type="Pfam" id="PF00078">
    <property type="entry name" value="RVT_1"/>
    <property type="match status" value="1"/>
</dbReference>
<dbReference type="Proteomes" id="UP000326396">
    <property type="component" value="Linkage Group LG18"/>
</dbReference>
<dbReference type="Pfam" id="PF13650">
    <property type="entry name" value="Asp_protease_2"/>
    <property type="match status" value="1"/>
</dbReference>
<proteinExistence type="predicted"/>
<evidence type="ECO:0000313" key="4">
    <source>
        <dbReference type="Proteomes" id="UP000326396"/>
    </source>
</evidence>